<proteinExistence type="predicted"/>
<evidence type="ECO:0000313" key="1">
    <source>
        <dbReference type="EMBL" id="JAI05208.1"/>
    </source>
</evidence>
<sequence length="53" mass="5860">MLIGLGRATLGYANADWLRPSYTGISRAFGLSATTQNSRHIFLNLCLYIVKLT</sequence>
<organism evidence="1">
    <name type="scientific">Anguilla anguilla</name>
    <name type="common">European freshwater eel</name>
    <name type="synonym">Muraena anguilla</name>
    <dbReference type="NCBI Taxonomy" id="7936"/>
    <lineage>
        <taxon>Eukaryota</taxon>
        <taxon>Metazoa</taxon>
        <taxon>Chordata</taxon>
        <taxon>Craniata</taxon>
        <taxon>Vertebrata</taxon>
        <taxon>Euteleostomi</taxon>
        <taxon>Actinopterygii</taxon>
        <taxon>Neopterygii</taxon>
        <taxon>Teleostei</taxon>
        <taxon>Anguilliformes</taxon>
        <taxon>Anguillidae</taxon>
        <taxon>Anguilla</taxon>
    </lineage>
</organism>
<dbReference type="AlphaFoldDB" id="A0A0E9XR24"/>
<dbReference type="EMBL" id="GBXM01003370">
    <property type="protein sequence ID" value="JAI05208.1"/>
    <property type="molecule type" value="Transcribed_RNA"/>
</dbReference>
<reference evidence="1" key="1">
    <citation type="submission" date="2014-11" db="EMBL/GenBank/DDBJ databases">
        <authorList>
            <person name="Amaro Gonzalez C."/>
        </authorList>
    </citation>
    <scope>NUCLEOTIDE SEQUENCE</scope>
</reference>
<name>A0A0E9XR24_ANGAN</name>
<accession>A0A0E9XR24</accession>
<protein>
    <submittedName>
        <fullName evidence="1">Uncharacterized protein</fullName>
    </submittedName>
</protein>
<reference evidence="1" key="2">
    <citation type="journal article" date="2015" name="Fish Shellfish Immunol.">
        <title>Early steps in the European eel (Anguilla anguilla)-Vibrio vulnificus interaction in the gills: Role of the RtxA13 toxin.</title>
        <authorList>
            <person name="Callol A."/>
            <person name="Pajuelo D."/>
            <person name="Ebbesson L."/>
            <person name="Teles M."/>
            <person name="MacKenzie S."/>
            <person name="Amaro C."/>
        </authorList>
    </citation>
    <scope>NUCLEOTIDE SEQUENCE</scope>
</reference>